<dbReference type="GO" id="GO:0005886">
    <property type="term" value="C:plasma membrane"/>
    <property type="evidence" value="ECO:0007669"/>
    <property type="project" value="UniProtKB-SubCell"/>
</dbReference>
<reference evidence="19 20" key="1">
    <citation type="submission" date="2018-06" db="EMBL/GenBank/DDBJ databases">
        <title>WGS assembly of Brassica rapa FPsc.</title>
        <authorList>
            <person name="Bowman J."/>
            <person name="Kohchi T."/>
            <person name="Yamato K."/>
            <person name="Jenkins J."/>
            <person name="Shu S."/>
            <person name="Ishizaki K."/>
            <person name="Yamaoka S."/>
            <person name="Nishihama R."/>
            <person name="Nakamura Y."/>
            <person name="Berger F."/>
            <person name="Adam C."/>
            <person name="Aki S."/>
            <person name="Althoff F."/>
            <person name="Araki T."/>
            <person name="Arteaga-Vazquez M."/>
            <person name="Balasubrmanian S."/>
            <person name="Bauer D."/>
            <person name="Boehm C."/>
            <person name="Briginshaw L."/>
            <person name="Caballero-Perez J."/>
            <person name="Catarino B."/>
            <person name="Chen F."/>
            <person name="Chiyoda S."/>
            <person name="Chovatia M."/>
            <person name="Davies K."/>
            <person name="Delmans M."/>
            <person name="Demura T."/>
            <person name="Dierschke T."/>
            <person name="Dolan L."/>
            <person name="Dorantes-Acosta A."/>
            <person name="Eklund D."/>
            <person name="Florent S."/>
            <person name="Flores-Sandoval E."/>
            <person name="Fujiyama A."/>
            <person name="Fukuzawa H."/>
            <person name="Galik B."/>
            <person name="Grimanelli D."/>
            <person name="Grimwood J."/>
            <person name="Grossniklaus U."/>
            <person name="Hamada T."/>
            <person name="Haseloff J."/>
            <person name="Hetherington A."/>
            <person name="Higo A."/>
            <person name="Hirakawa Y."/>
            <person name="Hundley H."/>
            <person name="Ikeda Y."/>
            <person name="Inoue K."/>
            <person name="Inoue S."/>
            <person name="Ishida S."/>
            <person name="Jia Q."/>
            <person name="Kakita M."/>
            <person name="Kanazawa T."/>
            <person name="Kawai Y."/>
            <person name="Kawashima T."/>
            <person name="Kennedy M."/>
            <person name="Kinose K."/>
            <person name="Kinoshita T."/>
            <person name="Kohara Y."/>
            <person name="Koide E."/>
            <person name="Komatsu K."/>
            <person name="Kopischke S."/>
            <person name="Kubo M."/>
            <person name="Kyozuka J."/>
            <person name="Lagercrantz U."/>
            <person name="Lin S."/>
            <person name="Lindquist E."/>
            <person name="Lipzen A."/>
            <person name="Lu C."/>
            <person name="Luna E."/>
            <person name="Martienssen R."/>
            <person name="Minamino N."/>
            <person name="Mizutani M."/>
            <person name="Mizutani M."/>
            <person name="Mochizuki N."/>
            <person name="Monte I."/>
            <person name="Mosher R."/>
            <person name="Nagasaki H."/>
            <person name="Nakagami H."/>
            <person name="Naramoto S."/>
            <person name="Nishitani K."/>
            <person name="Ohtani M."/>
            <person name="Okamoto T."/>
            <person name="Okumura M."/>
            <person name="Phillips J."/>
            <person name="Pollak B."/>
            <person name="Reinders A."/>
            <person name="Roevekamp M."/>
            <person name="Sano R."/>
            <person name="Sawa S."/>
            <person name="Schmid M."/>
            <person name="Shirakawa M."/>
            <person name="Solano R."/>
            <person name="Spunde A."/>
            <person name="Suetsugu N."/>
            <person name="Sugano S."/>
            <person name="Sugiyama A."/>
            <person name="Sun R."/>
            <person name="Suzuki Y."/>
            <person name="Takenaka M."/>
            <person name="Takezawa D."/>
            <person name="Tomogane H."/>
            <person name="Tsuzuki M."/>
            <person name="Ueda T."/>
            <person name="Umeda M."/>
            <person name="Ward J."/>
            <person name="Watanabe Y."/>
            <person name="Yazaki K."/>
            <person name="Yokoyama R."/>
            <person name="Yoshitake Y."/>
            <person name="Yotsui I."/>
            <person name="Zachgo S."/>
            <person name="Schmutz J."/>
        </authorList>
    </citation>
    <scope>NUCLEOTIDE SEQUENCE [LARGE SCALE GENOMIC DNA]</scope>
    <source>
        <strain evidence="20">cv. B-3</strain>
    </source>
</reference>
<evidence type="ECO:0000256" key="3">
    <source>
        <dbReference type="ARBA" id="ARBA00010217"/>
    </source>
</evidence>
<gene>
    <name evidence="19" type="ORF">BRARA_I01911</name>
</gene>
<evidence type="ECO:0000256" key="12">
    <source>
        <dbReference type="ARBA" id="ARBA00022840"/>
    </source>
</evidence>
<evidence type="ECO:0000256" key="1">
    <source>
        <dbReference type="ARBA" id="ARBA00004251"/>
    </source>
</evidence>
<comment type="subcellular location">
    <subcellularLocation>
        <location evidence="1">Cell membrane</location>
        <topology evidence="1">Single-pass type I membrane protein</topology>
    </subcellularLocation>
</comment>
<sequence>FSRRQSEIRIEADATVQPNGLLRLTDQKPNTIGTTFYRKAVRLLESHINASVRSFSTCIVFAINPTSSKEGGYGFTFTLSPTPYRRRAGSGQYMGLLNNITNGNPRNHVFAVEFDTVQGFKDGSHRMGNHVGVNFNSLQSDFEGPVLFYKRKQKEELLLQTGEPVKADILYDGNTKLLNITVYPAKMTPSPVRPMISRPVPKLSRIIEEEMYVGSTAATGKGERSSAHYIMGWSFSSGGEHPVATKLNLSDLPRPPTNTSEKSAYSSKEIGLIVAVSAVTLILIAMRYKELHSATDGFSEERIIGSGGFGTVFRGSLSSSLSDQIAVKKITEGSEQGIREFVAEIESLGRLSHKNLVKLRGWSKRNANMLLVYNYIPNGMLDSLLHSVPRLTGTVLSWTMRFDIAKGIASGLLYLHEEGEQIVIHRDIKASNVLVDEDMNPRLGDFGLARLYERGSHNGYPSSASDVYSYGVLLLEIVSGVSPTKFINFKLPDWIMAFYSNGEILNSVDHRLEACYDTEQARAALVVGLLCCKQTPQCRPSIAMVISYLNEEDGIPNIDETWGVSTSSTTVPTPLSLSGTQTG</sequence>
<evidence type="ECO:0000256" key="11">
    <source>
        <dbReference type="ARBA" id="ARBA00022777"/>
    </source>
</evidence>
<dbReference type="InterPro" id="IPR001220">
    <property type="entry name" value="Legume_lectin_dom"/>
</dbReference>
<evidence type="ECO:0000313" key="19">
    <source>
        <dbReference type="EMBL" id="RID45166.1"/>
    </source>
</evidence>
<dbReference type="Pfam" id="PF00139">
    <property type="entry name" value="Lectin_legB"/>
    <property type="match status" value="1"/>
</dbReference>
<keyword evidence="12 17" id="KW-0067">ATP-binding</keyword>
<evidence type="ECO:0000256" key="5">
    <source>
        <dbReference type="ARBA" id="ARBA00022527"/>
    </source>
</evidence>
<dbReference type="Gene3D" id="2.60.120.200">
    <property type="match status" value="1"/>
</dbReference>
<dbReference type="InterPro" id="IPR000719">
    <property type="entry name" value="Prot_kinase_dom"/>
</dbReference>
<dbReference type="CDD" id="cd06899">
    <property type="entry name" value="lectin_legume_LecRK_Arcelin_ConA"/>
    <property type="match status" value="1"/>
</dbReference>
<dbReference type="GO" id="GO:0004674">
    <property type="term" value="F:protein serine/threonine kinase activity"/>
    <property type="evidence" value="ECO:0007669"/>
    <property type="project" value="UniProtKB-KW"/>
</dbReference>
<dbReference type="FunFam" id="1.10.510.10:FF:000240">
    <property type="entry name" value="Lectin-domain containing receptor kinase A4.3"/>
    <property type="match status" value="1"/>
</dbReference>
<dbReference type="PROSITE" id="PS00108">
    <property type="entry name" value="PROTEIN_KINASE_ST"/>
    <property type="match status" value="1"/>
</dbReference>
<evidence type="ECO:0000259" key="18">
    <source>
        <dbReference type="PROSITE" id="PS50011"/>
    </source>
</evidence>
<evidence type="ECO:0000256" key="8">
    <source>
        <dbReference type="ARBA" id="ARBA00022729"/>
    </source>
</evidence>
<dbReference type="PANTHER" id="PTHR27007">
    <property type="match status" value="1"/>
</dbReference>
<dbReference type="InterPro" id="IPR008271">
    <property type="entry name" value="Ser/Thr_kinase_AS"/>
</dbReference>
<feature type="binding site" evidence="17">
    <location>
        <position position="329"/>
    </location>
    <ligand>
        <name>ATP</name>
        <dbReference type="ChEBI" id="CHEBI:30616"/>
    </ligand>
</feature>
<evidence type="ECO:0000256" key="16">
    <source>
        <dbReference type="ARBA" id="ARBA00023180"/>
    </source>
</evidence>
<evidence type="ECO:0000256" key="7">
    <source>
        <dbReference type="ARBA" id="ARBA00022692"/>
    </source>
</evidence>
<keyword evidence="7" id="KW-0812">Transmembrane</keyword>
<keyword evidence="9" id="KW-0430">Lectin</keyword>
<dbReference type="PROSITE" id="PS00107">
    <property type="entry name" value="PROTEIN_KINASE_ATP"/>
    <property type="match status" value="1"/>
</dbReference>
<keyword evidence="13" id="KW-1133">Transmembrane helix</keyword>
<evidence type="ECO:0000256" key="4">
    <source>
        <dbReference type="ARBA" id="ARBA00022475"/>
    </source>
</evidence>
<keyword evidence="15" id="KW-0675">Receptor</keyword>
<dbReference type="GO" id="GO:0030246">
    <property type="term" value="F:carbohydrate binding"/>
    <property type="evidence" value="ECO:0007669"/>
    <property type="project" value="UniProtKB-KW"/>
</dbReference>
<evidence type="ECO:0000256" key="14">
    <source>
        <dbReference type="ARBA" id="ARBA00023136"/>
    </source>
</evidence>
<keyword evidence="11" id="KW-0418">Kinase</keyword>
<keyword evidence="10 17" id="KW-0547">Nucleotide-binding</keyword>
<dbReference type="GO" id="GO:0002229">
    <property type="term" value="P:defense response to oomycetes"/>
    <property type="evidence" value="ECO:0007669"/>
    <property type="project" value="UniProtKB-ARBA"/>
</dbReference>
<evidence type="ECO:0000256" key="6">
    <source>
        <dbReference type="ARBA" id="ARBA00022679"/>
    </source>
</evidence>
<keyword evidence="4" id="KW-1003">Cell membrane</keyword>
<dbReference type="InterPro" id="IPR017441">
    <property type="entry name" value="Protein_kinase_ATP_BS"/>
</dbReference>
<name>A0A397Y3I9_BRACM</name>
<comment type="similarity">
    <text evidence="3">In the C-terminal section; belongs to the protein kinase superfamily. Ser/Thr protein kinase family.</text>
</comment>
<dbReference type="InterPro" id="IPR001245">
    <property type="entry name" value="Ser-Thr/Tyr_kinase_cat_dom"/>
</dbReference>
<keyword evidence="5" id="KW-0723">Serine/threonine-protein kinase</keyword>
<keyword evidence="8" id="KW-0732">Signal</keyword>
<dbReference type="Proteomes" id="UP000264353">
    <property type="component" value="Chromosome A9"/>
</dbReference>
<dbReference type="Gene3D" id="3.30.200.20">
    <property type="entry name" value="Phosphorylase Kinase, domain 1"/>
    <property type="match status" value="1"/>
</dbReference>
<keyword evidence="6" id="KW-0808">Transferase</keyword>
<evidence type="ECO:0000313" key="20">
    <source>
        <dbReference type="Proteomes" id="UP000264353"/>
    </source>
</evidence>
<feature type="domain" description="Protein kinase" evidence="18">
    <location>
        <begin position="298"/>
        <end position="558"/>
    </location>
</feature>
<dbReference type="AlphaFoldDB" id="A0A397Y3I9"/>
<dbReference type="SUPFAM" id="SSF49899">
    <property type="entry name" value="Concanavalin A-like lectins/glucanases"/>
    <property type="match status" value="1"/>
</dbReference>
<dbReference type="GO" id="GO:0005524">
    <property type="term" value="F:ATP binding"/>
    <property type="evidence" value="ECO:0007669"/>
    <property type="project" value="UniProtKB-UniRule"/>
</dbReference>
<evidence type="ECO:0000256" key="9">
    <source>
        <dbReference type="ARBA" id="ARBA00022734"/>
    </source>
</evidence>
<dbReference type="InterPro" id="IPR011009">
    <property type="entry name" value="Kinase-like_dom_sf"/>
</dbReference>
<accession>A0A397Y3I9</accession>
<evidence type="ECO:0000256" key="10">
    <source>
        <dbReference type="ARBA" id="ARBA00022741"/>
    </source>
</evidence>
<organism evidence="19 20">
    <name type="scientific">Brassica campestris</name>
    <name type="common">Field mustard</name>
    <dbReference type="NCBI Taxonomy" id="3711"/>
    <lineage>
        <taxon>Eukaryota</taxon>
        <taxon>Viridiplantae</taxon>
        <taxon>Streptophyta</taxon>
        <taxon>Embryophyta</taxon>
        <taxon>Tracheophyta</taxon>
        <taxon>Spermatophyta</taxon>
        <taxon>Magnoliopsida</taxon>
        <taxon>eudicotyledons</taxon>
        <taxon>Gunneridae</taxon>
        <taxon>Pentapetalae</taxon>
        <taxon>rosids</taxon>
        <taxon>malvids</taxon>
        <taxon>Brassicales</taxon>
        <taxon>Brassicaceae</taxon>
        <taxon>Brassiceae</taxon>
        <taxon>Brassica</taxon>
    </lineage>
</organism>
<evidence type="ECO:0000256" key="13">
    <source>
        <dbReference type="ARBA" id="ARBA00022989"/>
    </source>
</evidence>
<keyword evidence="16" id="KW-0325">Glycoprotein</keyword>
<dbReference type="PROSITE" id="PS50011">
    <property type="entry name" value="PROTEIN_KINASE_DOM"/>
    <property type="match status" value="1"/>
</dbReference>
<keyword evidence="14" id="KW-0472">Membrane</keyword>
<evidence type="ECO:0000256" key="17">
    <source>
        <dbReference type="PROSITE-ProRule" id="PRU10141"/>
    </source>
</evidence>
<dbReference type="InterPro" id="IPR050528">
    <property type="entry name" value="L-type_Lectin-RKs"/>
</dbReference>
<proteinExistence type="inferred from homology"/>
<dbReference type="SMART" id="SM00220">
    <property type="entry name" value="S_TKc"/>
    <property type="match status" value="1"/>
</dbReference>
<comment type="similarity">
    <text evidence="2">In the N-terminal section; belongs to the leguminous lectin family.</text>
</comment>
<dbReference type="Pfam" id="PF07714">
    <property type="entry name" value="PK_Tyr_Ser-Thr"/>
    <property type="match status" value="1"/>
</dbReference>
<evidence type="ECO:0000256" key="15">
    <source>
        <dbReference type="ARBA" id="ARBA00023170"/>
    </source>
</evidence>
<dbReference type="SUPFAM" id="SSF56112">
    <property type="entry name" value="Protein kinase-like (PK-like)"/>
    <property type="match status" value="1"/>
</dbReference>
<protein>
    <recommendedName>
        <fullName evidence="18">Protein kinase domain-containing protein</fullName>
    </recommendedName>
</protein>
<dbReference type="EMBL" id="CM010636">
    <property type="protein sequence ID" value="RID45166.1"/>
    <property type="molecule type" value="Genomic_DNA"/>
</dbReference>
<evidence type="ECO:0000256" key="2">
    <source>
        <dbReference type="ARBA" id="ARBA00008536"/>
    </source>
</evidence>
<dbReference type="Gene3D" id="1.10.510.10">
    <property type="entry name" value="Transferase(Phosphotransferase) domain 1"/>
    <property type="match status" value="2"/>
</dbReference>
<dbReference type="InterPro" id="IPR013320">
    <property type="entry name" value="ConA-like_dom_sf"/>
</dbReference>
<feature type="non-terminal residue" evidence="19">
    <location>
        <position position="1"/>
    </location>
</feature>